<dbReference type="RefSeq" id="WP_178909209.1">
    <property type="nucleotide sequence ID" value="NZ_JAEEGB010000037.1"/>
</dbReference>
<dbReference type="AlphaFoldDB" id="A0A934M6T0"/>
<dbReference type="Proteomes" id="UP000622687">
    <property type="component" value="Unassembled WGS sequence"/>
</dbReference>
<proteinExistence type="predicted"/>
<accession>A0A934M6T0</accession>
<sequence length="52" mass="6123">MNSIDKKHKYEHTKEYAEELFAKGMCMGEVMKKTNLTEEKIAETRKELDGEE</sequence>
<comment type="caution">
    <text evidence="1">The sequence shown here is derived from an EMBL/GenBank/DDBJ whole genome shotgun (WGS) entry which is preliminary data.</text>
</comment>
<keyword evidence="2" id="KW-1185">Reference proteome</keyword>
<evidence type="ECO:0000313" key="1">
    <source>
        <dbReference type="EMBL" id="MBI6874933.1"/>
    </source>
</evidence>
<evidence type="ECO:0000313" key="2">
    <source>
        <dbReference type="Proteomes" id="UP000622687"/>
    </source>
</evidence>
<dbReference type="EMBL" id="JAEEGB010000037">
    <property type="protein sequence ID" value="MBI6874933.1"/>
    <property type="molecule type" value="Genomic_DNA"/>
</dbReference>
<reference evidence="1" key="1">
    <citation type="submission" date="2020-12" db="EMBL/GenBank/DDBJ databases">
        <title>Clostridium thailandense sp. nov., a novel acetogenic bacterium isolated from peat land soil in Thailand.</title>
        <authorList>
            <person name="Chaikitkaew S."/>
            <person name="Birkeland N.K."/>
        </authorList>
    </citation>
    <scope>NUCLEOTIDE SEQUENCE</scope>
    <source>
        <strain evidence="1">DSM 17425</strain>
    </source>
</reference>
<organism evidence="1 2">
    <name type="scientific">Clostridium aciditolerans</name>
    <dbReference type="NCBI Taxonomy" id="339861"/>
    <lineage>
        <taxon>Bacteria</taxon>
        <taxon>Bacillati</taxon>
        <taxon>Bacillota</taxon>
        <taxon>Clostridia</taxon>
        <taxon>Eubacteriales</taxon>
        <taxon>Clostridiaceae</taxon>
        <taxon>Clostridium</taxon>
    </lineage>
</organism>
<protein>
    <submittedName>
        <fullName evidence="1">Uncharacterized protein</fullName>
    </submittedName>
</protein>
<name>A0A934M6T0_9CLOT</name>
<gene>
    <name evidence="1" type="ORF">I6U51_19880</name>
</gene>